<evidence type="ECO:0000256" key="3">
    <source>
        <dbReference type="RuleBase" id="RU004508"/>
    </source>
</evidence>
<feature type="modified residue" description="N6-(pyridoxal phosphate)lysine" evidence="2">
    <location>
        <position position="196"/>
    </location>
</feature>
<dbReference type="InterPro" id="IPR000653">
    <property type="entry name" value="DegT/StrS_aminotransferase"/>
</dbReference>
<dbReference type="AlphaFoldDB" id="A0A1Y6K5W6"/>
<dbReference type="GO" id="GO:0000271">
    <property type="term" value="P:polysaccharide biosynthetic process"/>
    <property type="evidence" value="ECO:0007669"/>
    <property type="project" value="TreeGrafter"/>
</dbReference>
<accession>A0A1Y6K5W6</accession>
<dbReference type="GO" id="GO:0008483">
    <property type="term" value="F:transaminase activity"/>
    <property type="evidence" value="ECO:0007669"/>
    <property type="project" value="UniProtKB-KW"/>
</dbReference>
<dbReference type="EMBL" id="LT859958">
    <property type="protein sequence ID" value="SMX55033.1"/>
    <property type="molecule type" value="Genomic_DNA"/>
</dbReference>
<reference evidence="5" key="1">
    <citation type="submission" date="2017-05" db="EMBL/GenBank/DDBJ databases">
        <authorList>
            <person name="Kirkegaard R."/>
            <person name="Mcilroy J S."/>
        </authorList>
    </citation>
    <scope>NUCLEOTIDE SEQUENCE [LARGE SCALE GENOMIC DNA]</scope>
</reference>
<proteinExistence type="inferred from homology"/>
<organism evidence="4 5">
    <name type="scientific">Candidatus Brevifilum fermentans</name>
    <dbReference type="NCBI Taxonomy" id="1986204"/>
    <lineage>
        <taxon>Bacteria</taxon>
        <taxon>Bacillati</taxon>
        <taxon>Chloroflexota</taxon>
        <taxon>Anaerolineae</taxon>
        <taxon>Anaerolineales</taxon>
        <taxon>Anaerolineaceae</taxon>
        <taxon>Candidatus Brevifilum</taxon>
    </lineage>
</organism>
<dbReference type="EC" id="2.6.1.101" evidence="4"/>
<keyword evidence="4" id="KW-0808">Transferase</keyword>
<dbReference type="KEGG" id="abat:CFX1CAM_1968"/>
<dbReference type="Gene3D" id="3.90.1150.10">
    <property type="entry name" value="Aspartate Aminotransferase, domain 1"/>
    <property type="match status" value="1"/>
</dbReference>
<gene>
    <name evidence="4" type="primary">tobS</name>
    <name evidence="4" type="ORF">CFX1CAM_1968</name>
</gene>
<keyword evidence="2 3" id="KW-0663">Pyridoxal phosphate</keyword>
<evidence type="ECO:0000313" key="4">
    <source>
        <dbReference type="EMBL" id="SMX55033.1"/>
    </source>
</evidence>
<dbReference type="Gene3D" id="3.40.640.10">
    <property type="entry name" value="Type I PLP-dependent aspartate aminotransferase-like (Major domain)"/>
    <property type="match status" value="1"/>
</dbReference>
<name>A0A1Y6K5W6_9CHLR</name>
<evidence type="ECO:0000256" key="2">
    <source>
        <dbReference type="PIRSR" id="PIRSR000390-2"/>
    </source>
</evidence>
<dbReference type="PANTHER" id="PTHR30244:SF39">
    <property type="entry name" value="BLR3650 PROTEIN"/>
    <property type="match status" value="1"/>
</dbReference>
<dbReference type="InterPro" id="IPR015422">
    <property type="entry name" value="PyrdxlP-dep_Trfase_small"/>
</dbReference>
<keyword evidence="5" id="KW-1185">Reference proteome</keyword>
<dbReference type="OrthoDB" id="9810913at2"/>
<dbReference type="PIRSF" id="PIRSF000390">
    <property type="entry name" value="PLP_StrS"/>
    <property type="match status" value="1"/>
</dbReference>
<dbReference type="Pfam" id="PF01041">
    <property type="entry name" value="DegT_DnrJ_EryC1"/>
    <property type="match status" value="1"/>
</dbReference>
<dbReference type="RefSeq" id="WP_157891836.1">
    <property type="nucleotide sequence ID" value="NZ_LT859958.1"/>
</dbReference>
<evidence type="ECO:0000256" key="1">
    <source>
        <dbReference type="PIRSR" id="PIRSR000390-1"/>
    </source>
</evidence>
<dbReference type="PANTHER" id="PTHR30244">
    <property type="entry name" value="TRANSAMINASE"/>
    <property type="match status" value="1"/>
</dbReference>
<keyword evidence="4" id="KW-0032">Aminotransferase</keyword>
<dbReference type="Proteomes" id="UP000195514">
    <property type="component" value="Chromosome I"/>
</dbReference>
<comment type="similarity">
    <text evidence="3">Belongs to the DegT/DnrJ/EryC1 family.</text>
</comment>
<dbReference type="CDD" id="cd00616">
    <property type="entry name" value="AHBA_syn"/>
    <property type="match status" value="1"/>
</dbReference>
<feature type="active site" description="Proton acceptor" evidence="1">
    <location>
        <position position="196"/>
    </location>
</feature>
<protein>
    <submittedName>
        <fullName evidence="4">Putative L-glutamine:3-amino-2,3-dideoxy-scyllo-inosose aminotransferase</fullName>
        <ecNumber evidence="4">2.6.1.101</ecNumber>
    </submittedName>
</protein>
<evidence type="ECO:0000313" key="5">
    <source>
        <dbReference type="Proteomes" id="UP000195514"/>
    </source>
</evidence>
<dbReference type="InterPro" id="IPR015424">
    <property type="entry name" value="PyrdxlP-dep_Trfase"/>
</dbReference>
<dbReference type="InterPro" id="IPR015421">
    <property type="entry name" value="PyrdxlP-dep_Trfase_major"/>
</dbReference>
<dbReference type="SUPFAM" id="SSF53383">
    <property type="entry name" value="PLP-dependent transferases"/>
    <property type="match status" value="1"/>
</dbReference>
<dbReference type="GO" id="GO:0030170">
    <property type="term" value="F:pyridoxal phosphate binding"/>
    <property type="evidence" value="ECO:0007669"/>
    <property type="project" value="TreeGrafter"/>
</dbReference>
<sequence>MEKLALLGGDPLKTKPFPEWPQYDEHEQEALLEVLESGAWWRTPGSRTKAFEEAFAAYHDARYGIACTNGTAAIEIMISALGIGLGDEVIVPDFTFVATASAVLLHGALPVFVDVDRDTYCINPQKVKAAITERTRAIIAVHLAGHPADLDALQEIADQYGLHLLEDCAHAHGSEWKGKKVGAFGKAGTFSFQQSKLMTAGEGGILLTNDPELEILLRSVHDCGRMPGEWFYSHFINGGNYRLSEWQGAILNQQLSRFDSQARVRSANASFLNENLKMIEGITPQFYDPRVTRNGHYCYIFTYEPECFDGLPTQTFIQALEAEGIPTQASYPPLHALDVFTSGEYLKRLLPEHAAAQKPFRDEDFPVTEVGFRNTVWLLHRTLLGDEQDAQEIVDAVRKIQRQAKSIR</sequence>